<sequence length="71" mass="7098">MSGGEGSQAARALYALTQALAGAGFAPARDLPGLSTVRFDGQSMVLLGRVTPQVAARLALIIAGGIKDGSQ</sequence>
<accession>A0A8J8BE92</accession>
<reference evidence="1" key="1">
    <citation type="submission" date="2021-04" db="EMBL/GenBank/DDBJ databases">
        <title>Genome based classification of Actinospica acidithermotolerans sp. nov., an actinobacterium isolated from an Indonesian hot spring.</title>
        <authorList>
            <person name="Kusuma A.B."/>
            <person name="Putra K.E."/>
            <person name="Nafisah S."/>
            <person name="Loh J."/>
            <person name="Nouioui I."/>
            <person name="Goodfellow M."/>
        </authorList>
    </citation>
    <scope>NUCLEOTIDE SEQUENCE</scope>
    <source>
        <strain evidence="1">DSM 45618</strain>
    </source>
</reference>
<dbReference type="Proteomes" id="UP000677913">
    <property type="component" value="Unassembled WGS sequence"/>
</dbReference>
<proteinExistence type="predicted"/>
<evidence type="ECO:0000313" key="1">
    <source>
        <dbReference type="EMBL" id="MBS2964971.1"/>
    </source>
</evidence>
<keyword evidence="2" id="KW-1185">Reference proteome</keyword>
<evidence type="ECO:0000313" key="2">
    <source>
        <dbReference type="Proteomes" id="UP000677913"/>
    </source>
</evidence>
<gene>
    <name evidence="1" type="ORF">KGA66_18080</name>
</gene>
<dbReference type="EMBL" id="JAGSXH010000065">
    <property type="protein sequence ID" value="MBS2964971.1"/>
    <property type="molecule type" value="Genomic_DNA"/>
</dbReference>
<comment type="caution">
    <text evidence="1">The sequence shown here is derived from an EMBL/GenBank/DDBJ whole genome shotgun (WGS) entry which is preliminary data.</text>
</comment>
<name>A0A8J8BE92_9ACTN</name>
<protein>
    <submittedName>
        <fullName evidence="1">Uncharacterized protein</fullName>
    </submittedName>
</protein>
<dbReference type="AlphaFoldDB" id="A0A8J8BE92"/>
<organism evidence="1 2">
    <name type="scientific">Actinocrinis puniceicyclus</name>
    <dbReference type="NCBI Taxonomy" id="977794"/>
    <lineage>
        <taxon>Bacteria</taxon>
        <taxon>Bacillati</taxon>
        <taxon>Actinomycetota</taxon>
        <taxon>Actinomycetes</taxon>
        <taxon>Catenulisporales</taxon>
        <taxon>Actinospicaceae</taxon>
        <taxon>Actinocrinis</taxon>
    </lineage>
</organism>
<dbReference type="RefSeq" id="WP_211469331.1">
    <property type="nucleotide sequence ID" value="NZ_JAGSXH010000065.1"/>
</dbReference>